<comment type="caution">
    <text evidence="5">The sequence shown here is derived from an EMBL/GenBank/DDBJ whole genome shotgun (WGS) entry which is preliminary data.</text>
</comment>
<evidence type="ECO:0008006" key="7">
    <source>
        <dbReference type="Google" id="ProtNLM"/>
    </source>
</evidence>
<keyword evidence="1" id="KW-0519">Myristate</keyword>
<evidence type="ECO:0000313" key="6">
    <source>
        <dbReference type="Proteomes" id="UP000036987"/>
    </source>
</evidence>
<dbReference type="Proteomes" id="UP000036987">
    <property type="component" value="Unassembled WGS sequence"/>
</dbReference>
<proteinExistence type="predicted"/>
<dbReference type="InterPro" id="IPR031632">
    <property type="entry name" value="SVIP"/>
</dbReference>
<protein>
    <recommendedName>
        <fullName evidence="7">Small VCP/p97-interacting protein</fullName>
    </recommendedName>
</protein>
<evidence type="ECO:0000256" key="3">
    <source>
        <dbReference type="ARBA" id="ARBA00023288"/>
    </source>
</evidence>
<dbReference type="EMBL" id="LFYR01000692">
    <property type="protein sequence ID" value="KMZ70917.1"/>
    <property type="molecule type" value="Genomic_DNA"/>
</dbReference>
<dbReference type="Pfam" id="PF15811">
    <property type="entry name" value="SVIP"/>
    <property type="match status" value="1"/>
</dbReference>
<evidence type="ECO:0000256" key="4">
    <source>
        <dbReference type="SAM" id="MobiDB-lite"/>
    </source>
</evidence>
<organism evidence="5 6">
    <name type="scientific">Zostera marina</name>
    <name type="common">Eelgrass</name>
    <dbReference type="NCBI Taxonomy" id="29655"/>
    <lineage>
        <taxon>Eukaryota</taxon>
        <taxon>Viridiplantae</taxon>
        <taxon>Streptophyta</taxon>
        <taxon>Embryophyta</taxon>
        <taxon>Tracheophyta</taxon>
        <taxon>Spermatophyta</taxon>
        <taxon>Magnoliopsida</taxon>
        <taxon>Liliopsida</taxon>
        <taxon>Zosteraceae</taxon>
        <taxon>Zostera</taxon>
    </lineage>
</organism>
<keyword evidence="3" id="KW-0449">Lipoprotein</keyword>
<keyword evidence="6" id="KW-1185">Reference proteome</keyword>
<feature type="compositionally biased region" description="Low complexity" evidence="4">
    <location>
        <begin position="50"/>
        <end position="59"/>
    </location>
</feature>
<feature type="region of interest" description="Disordered" evidence="4">
    <location>
        <begin position="16"/>
        <end position="80"/>
    </location>
</feature>
<dbReference type="OMA" id="QCACFGG"/>
<feature type="compositionally biased region" description="Basic and acidic residues" evidence="4">
    <location>
        <begin position="17"/>
        <end position="32"/>
    </location>
</feature>
<evidence type="ECO:0000256" key="2">
    <source>
        <dbReference type="ARBA" id="ARBA00023139"/>
    </source>
</evidence>
<dbReference type="AlphaFoldDB" id="A0A0K9PRR0"/>
<name>A0A0K9PRR0_ZOSMR</name>
<dbReference type="PANTHER" id="PTHR36813">
    <property type="entry name" value="TRANSMEMBRANE PROTEIN"/>
    <property type="match status" value="1"/>
</dbReference>
<gene>
    <name evidence="5" type="ORF">ZOSMA_18G00040</name>
</gene>
<dbReference type="PANTHER" id="PTHR36813:SF1">
    <property type="entry name" value="TRANSMEMBRANE PROTEIN"/>
    <property type="match status" value="1"/>
</dbReference>
<sequence length="80" mass="8728">MVKMGGCLSCFGFGQSEKQREEDRIQSEEARRHAAAAAEARRTDYERSAAGRAAKAQLAGIKKSEASANRGEPVLKWQMG</sequence>
<keyword evidence="2" id="KW-0564">Palmitate</keyword>
<accession>A0A0K9PRR0</accession>
<feature type="compositionally biased region" description="Basic and acidic residues" evidence="4">
    <location>
        <begin position="39"/>
        <end position="49"/>
    </location>
</feature>
<evidence type="ECO:0000256" key="1">
    <source>
        <dbReference type="ARBA" id="ARBA00022707"/>
    </source>
</evidence>
<evidence type="ECO:0000313" key="5">
    <source>
        <dbReference type="EMBL" id="KMZ70917.1"/>
    </source>
</evidence>
<reference evidence="6" key="1">
    <citation type="journal article" date="2016" name="Nature">
        <title>The genome of the seagrass Zostera marina reveals angiosperm adaptation to the sea.</title>
        <authorList>
            <person name="Olsen J.L."/>
            <person name="Rouze P."/>
            <person name="Verhelst B."/>
            <person name="Lin Y.-C."/>
            <person name="Bayer T."/>
            <person name="Collen J."/>
            <person name="Dattolo E."/>
            <person name="De Paoli E."/>
            <person name="Dittami S."/>
            <person name="Maumus F."/>
            <person name="Michel G."/>
            <person name="Kersting A."/>
            <person name="Lauritano C."/>
            <person name="Lohaus R."/>
            <person name="Toepel M."/>
            <person name="Tonon T."/>
            <person name="Vanneste K."/>
            <person name="Amirebrahimi M."/>
            <person name="Brakel J."/>
            <person name="Bostroem C."/>
            <person name="Chovatia M."/>
            <person name="Grimwood J."/>
            <person name="Jenkins J.W."/>
            <person name="Jueterbock A."/>
            <person name="Mraz A."/>
            <person name="Stam W.T."/>
            <person name="Tice H."/>
            <person name="Bornberg-Bauer E."/>
            <person name="Green P.J."/>
            <person name="Pearson G.A."/>
            <person name="Procaccini G."/>
            <person name="Duarte C.M."/>
            <person name="Schmutz J."/>
            <person name="Reusch T.B.H."/>
            <person name="Van de Peer Y."/>
        </authorList>
    </citation>
    <scope>NUCLEOTIDE SEQUENCE [LARGE SCALE GENOMIC DNA]</scope>
    <source>
        <strain evidence="6">cv. Finnish</strain>
    </source>
</reference>